<dbReference type="HOGENOM" id="CLU_662025_0_0_5"/>
<reference evidence="1 2" key="1">
    <citation type="submission" date="2013-03" db="EMBL/GenBank/DDBJ databases">
        <authorList>
            <person name="Fiebig A."/>
            <person name="Goeker M."/>
            <person name="Klenk H.-P.P."/>
        </authorList>
    </citation>
    <scope>NUCLEOTIDE SEQUENCE [LARGE SCALE GENOMIC DNA]</scope>
    <source>
        <strain evidence="1 2">DSM 17492</strain>
        <plasmid evidence="1 2">pLokhon02</plasmid>
    </source>
</reference>
<accession>A0A017H7Q4</accession>
<evidence type="ECO:0000313" key="1">
    <source>
        <dbReference type="EMBL" id="EYD70345.1"/>
    </source>
</evidence>
<geneLocation type="plasmid" evidence="1 2">
    <name>pLokhon02</name>
</geneLocation>
<dbReference type="AlphaFoldDB" id="A0A017H7Q4"/>
<evidence type="ECO:0000313" key="2">
    <source>
        <dbReference type="Proteomes" id="UP000025047"/>
    </source>
</evidence>
<dbReference type="Proteomes" id="UP000025047">
    <property type="component" value="Plasmid pLokhon02"/>
</dbReference>
<keyword evidence="1" id="KW-0808">Transferase</keyword>
<dbReference type="RefSeq" id="WP_017929740.1">
    <property type="nucleotide sequence ID" value="NZ_CM002676.1"/>
</dbReference>
<dbReference type="PATRIC" id="fig|1122180.6.peg.102"/>
<protein>
    <submittedName>
        <fullName evidence="1">Glycosyltransferase</fullName>
    </submittedName>
</protein>
<dbReference type="SUPFAM" id="SSF53756">
    <property type="entry name" value="UDP-Glycosyltransferase/glycogen phosphorylase"/>
    <property type="match status" value="1"/>
</dbReference>
<sequence>MRAADFDIIVVGDARFQGGTTAAMAADVAAFSRLGARIGLLFVRSPFLEDDEDPPNPAALELADLDGVHLLAPGQPAQARLAFLHHPMVFFRGIETRSPLRADQSVLVAHHPPFRADGSLEYDPVTTARRARAALGLSVRFGPISGTVRRQLESFAPFIRLTGEDWPNIFDTGRWSRGPEILTGPGAVIGRHGRADLLKWPATAAEIDACLPASDALRVRVLGCPQSDLRARGARLDGWEVVEFGAEDPSAFLHSLDIFAYHYHPNWVEGFGRTVIEAALSGRPCLLDPRLEPTFGPMALYCPATEVAAAVERMLSDRTGTRRRAIEAREIAQRRFGTDSLRPRLAALQNDPGTRARRAASIPPTVALRKLAGLYRRRTAGLEG</sequence>
<keyword evidence="1" id="KW-0614">Plasmid</keyword>
<name>A0A017H7Q4_9RHOB</name>
<gene>
    <name evidence="1" type="ORF">Lokhon_00099</name>
</gene>
<dbReference type="Gene3D" id="3.40.50.2000">
    <property type="entry name" value="Glycogen Phosphorylase B"/>
    <property type="match status" value="1"/>
</dbReference>
<organism evidence="1 2">
    <name type="scientific">Limimaricola hongkongensis DSM 17492</name>
    <dbReference type="NCBI Taxonomy" id="1122180"/>
    <lineage>
        <taxon>Bacteria</taxon>
        <taxon>Pseudomonadati</taxon>
        <taxon>Pseudomonadota</taxon>
        <taxon>Alphaproteobacteria</taxon>
        <taxon>Rhodobacterales</taxon>
        <taxon>Paracoccaceae</taxon>
        <taxon>Limimaricola</taxon>
    </lineage>
</organism>
<keyword evidence="2" id="KW-1185">Reference proteome</keyword>
<dbReference type="eggNOG" id="COG0438">
    <property type="taxonomic scope" value="Bacteria"/>
</dbReference>
<dbReference type="EMBL" id="APGJ01000010">
    <property type="protein sequence ID" value="EYD70345.1"/>
    <property type="molecule type" value="Genomic_DNA"/>
</dbReference>
<dbReference type="OrthoDB" id="8549922at2"/>
<proteinExistence type="predicted"/>
<dbReference type="GO" id="GO:0016740">
    <property type="term" value="F:transferase activity"/>
    <property type="evidence" value="ECO:0007669"/>
    <property type="project" value="UniProtKB-KW"/>
</dbReference>
<comment type="caution">
    <text evidence="1">The sequence shown here is derived from an EMBL/GenBank/DDBJ whole genome shotgun (WGS) entry which is preliminary data.</text>
</comment>